<dbReference type="Gene3D" id="6.10.250.330">
    <property type="match status" value="1"/>
</dbReference>
<protein>
    <submittedName>
        <fullName evidence="1">Uncharacterized protein</fullName>
    </submittedName>
</protein>
<reference evidence="1 2" key="1">
    <citation type="submission" date="2020-08" db="EMBL/GenBank/DDBJ databases">
        <title>Genomic Encyclopedia of Type Strains, Phase IV (KMG-IV): sequencing the most valuable type-strain genomes for metagenomic binning, comparative biology and taxonomic classification.</title>
        <authorList>
            <person name="Goeker M."/>
        </authorList>
    </citation>
    <scope>NUCLEOTIDE SEQUENCE [LARGE SCALE GENOMIC DNA]</scope>
    <source>
        <strain evidence="1 2">DSM 12252</strain>
    </source>
</reference>
<dbReference type="EMBL" id="JACHIG010000014">
    <property type="protein sequence ID" value="MBB5035213.1"/>
    <property type="molecule type" value="Genomic_DNA"/>
</dbReference>
<keyword evidence="2" id="KW-1185">Reference proteome</keyword>
<proteinExistence type="predicted"/>
<organism evidence="1 2">
    <name type="scientific">Prosthecobacter vanneervenii</name>
    <dbReference type="NCBI Taxonomy" id="48466"/>
    <lineage>
        <taxon>Bacteria</taxon>
        <taxon>Pseudomonadati</taxon>
        <taxon>Verrucomicrobiota</taxon>
        <taxon>Verrucomicrobiia</taxon>
        <taxon>Verrucomicrobiales</taxon>
        <taxon>Verrucomicrobiaceae</taxon>
        <taxon>Prosthecobacter</taxon>
    </lineage>
</organism>
<name>A0A7W7YFG9_9BACT</name>
<evidence type="ECO:0000313" key="2">
    <source>
        <dbReference type="Proteomes" id="UP000590740"/>
    </source>
</evidence>
<evidence type="ECO:0000313" key="1">
    <source>
        <dbReference type="EMBL" id="MBB5035213.1"/>
    </source>
</evidence>
<comment type="caution">
    <text evidence="1">The sequence shown here is derived from an EMBL/GenBank/DDBJ whole genome shotgun (WGS) entry which is preliminary data.</text>
</comment>
<dbReference type="AlphaFoldDB" id="A0A7W7YFG9"/>
<dbReference type="Proteomes" id="UP000590740">
    <property type="component" value="Unassembled WGS sequence"/>
</dbReference>
<sequence length="62" mass="7033">MKPKNSDIHDATSYLLKSPANARHLEESLRQLREGKTKVLDFAKLMRQSKGGTRINHIDSLS</sequence>
<dbReference type="RefSeq" id="WP_184343773.1">
    <property type="nucleotide sequence ID" value="NZ_JACHIG010000014.1"/>
</dbReference>
<accession>A0A7W7YFG9</accession>
<gene>
    <name evidence="1" type="ORF">HNQ65_004822</name>
</gene>